<dbReference type="InterPro" id="IPR036249">
    <property type="entry name" value="Thioredoxin-like_sf"/>
</dbReference>
<dbReference type="Pfam" id="PF00578">
    <property type="entry name" value="AhpC-TSA"/>
    <property type="match status" value="1"/>
</dbReference>
<gene>
    <name evidence="2" type="ORF">GCM10007940_33010</name>
</gene>
<evidence type="ECO:0000313" key="3">
    <source>
        <dbReference type="Proteomes" id="UP001156666"/>
    </source>
</evidence>
<reference evidence="2" key="2">
    <citation type="submission" date="2023-01" db="EMBL/GenBank/DDBJ databases">
        <title>Draft genome sequence of Portibacter lacus strain NBRC 108769.</title>
        <authorList>
            <person name="Sun Q."/>
            <person name="Mori K."/>
        </authorList>
    </citation>
    <scope>NUCLEOTIDE SEQUENCE</scope>
    <source>
        <strain evidence="2">NBRC 108769</strain>
    </source>
</reference>
<dbReference type="GO" id="GO:0016491">
    <property type="term" value="F:oxidoreductase activity"/>
    <property type="evidence" value="ECO:0007669"/>
    <property type="project" value="InterPro"/>
</dbReference>
<protein>
    <recommendedName>
        <fullName evidence="1">Thioredoxin domain-containing protein</fullName>
    </recommendedName>
</protein>
<dbReference type="CDD" id="cd02966">
    <property type="entry name" value="TlpA_like_family"/>
    <property type="match status" value="1"/>
</dbReference>
<proteinExistence type="predicted"/>
<dbReference type="GO" id="GO:0016209">
    <property type="term" value="F:antioxidant activity"/>
    <property type="evidence" value="ECO:0007669"/>
    <property type="project" value="InterPro"/>
</dbReference>
<dbReference type="PANTHER" id="PTHR42852">
    <property type="entry name" value="THIOL:DISULFIDE INTERCHANGE PROTEIN DSBE"/>
    <property type="match status" value="1"/>
</dbReference>
<sequence>MKLIYLSLILAYVIGCKPAETNFNETIEILDDFSLLQERIDAEKDKTIVVNFWATTCGPCIKEMPHFRELENQYKATDLKVLLVSLDLPRDHEKRVLPFIVKHDIQPEVLHLTDENYSKWTDQIDSSWYGALPATKIINGDQSTFKFGMYESLEEIKQDIESVK</sequence>
<dbReference type="RefSeq" id="WP_235294192.1">
    <property type="nucleotide sequence ID" value="NZ_BSOH01000021.1"/>
</dbReference>
<dbReference type="InterPro" id="IPR050553">
    <property type="entry name" value="Thioredoxin_ResA/DsbE_sf"/>
</dbReference>
<evidence type="ECO:0000259" key="1">
    <source>
        <dbReference type="PROSITE" id="PS51352"/>
    </source>
</evidence>
<keyword evidence="3" id="KW-1185">Reference proteome</keyword>
<evidence type="ECO:0000313" key="2">
    <source>
        <dbReference type="EMBL" id="GLR18685.1"/>
    </source>
</evidence>
<accession>A0AA37SRZ9</accession>
<dbReference type="EMBL" id="BSOH01000021">
    <property type="protein sequence ID" value="GLR18685.1"/>
    <property type="molecule type" value="Genomic_DNA"/>
</dbReference>
<dbReference type="Proteomes" id="UP001156666">
    <property type="component" value="Unassembled WGS sequence"/>
</dbReference>
<dbReference type="Gene3D" id="3.40.30.10">
    <property type="entry name" value="Glutaredoxin"/>
    <property type="match status" value="1"/>
</dbReference>
<comment type="caution">
    <text evidence="2">The sequence shown here is derived from an EMBL/GenBank/DDBJ whole genome shotgun (WGS) entry which is preliminary data.</text>
</comment>
<name>A0AA37SRZ9_9BACT</name>
<reference evidence="2" key="1">
    <citation type="journal article" date="2014" name="Int. J. Syst. Evol. Microbiol.">
        <title>Complete genome sequence of Corynebacterium casei LMG S-19264T (=DSM 44701T), isolated from a smear-ripened cheese.</title>
        <authorList>
            <consortium name="US DOE Joint Genome Institute (JGI-PGF)"/>
            <person name="Walter F."/>
            <person name="Albersmeier A."/>
            <person name="Kalinowski J."/>
            <person name="Ruckert C."/>
        </authorList>
    </citation>
    <scope>NUCLEOTIDE SEQUENCE</scope>
    <source>
        <strain evidence="2">NBRC 108769</strain>
    </source>
</reference>
<dbReference type="AlphaFoldDB" id="A0AA37SRZ9"/>
<dbReference type="SUPFAM" id="SSF52833">
    <property type="entry name" value="Thioredoxin-like"/>
    <property type="match status" value="1"/>
</dbReference>
<dbReference type="InterPro" id="IPR000866">
    <property type="entry name" value="AhpC/TSA"/>
</dbReference>
<dbReference type="PANTHER" id="PTHR42852:SF13">
    <property type="entry name" value="PROTEIN DIPZ"/>
    <property type="match status" value="1"/>
</dbReference>
<feature type="domain" description="Thioredoxin" evidence="1">
    <location>
        <begin position="24"/>
        <end position="164"/>
    </location>
</feature>
<organism evidence="2 3">
    <name type="scientific">Portibacter lacus</name>
    <dbReference type="NCBI Taxonomy" id="1099794"/>
    <lineage>
        <taxon>Bacteria</taxon>
        <taxon>Pseudomonadati</taxon>
        <taxon>Bacteroidota</taxon>
        <taxon>Saprospiria</taxon>
        <taxon>Saprospirales</taxon>
        <taxon>Haliscomenobacteraceae</taxon>
        <taxon>Portibacter</taxon>
    </lineage>
</organism>
<dbReference type="InterPro" id="IPR013766">
    <property type="entry name" value="Thioredoxin_domain"/>
</dbReference>
<dbReference type="PROSITE" id="PS51352">
    <property type="entry name" value="THIOREDOXIN_2"/>
    <property type="match status" value="1"/>
</dbReference>